<dbReference type="PANTHER" id="PTHR46091">
    <property type="entry name" value="BLR7054 PROTEIN"/>
    <property type="match status" value="1"/>
</dbReference>
<comment type="caution">
    <text evidence="7">The sequence shown here is derived from an EMBL/GenBank/DDBJ whole genome shotgun (WGS) entry which is preliminary data.</text>
</comment>
<proteinExistence type="predicted"/>
<gene>
    <name evidence="7" type="ORF">M3P05_06475</name>
</gene>
<evidence type="ECO:0000256" key="1">
    <source>
        <dbReference type="ARBA" id="ARBA00022630"/>
    </source>
</evidence>
<sequence length="561" mass="63069">MGNVRTGRRYRPGRAEEFYDVIVIGSGVGGLTTAALLSLLGKKVCVLEQHYTAGGYTHVYERNGFEWDVGVHYIGEVHNPRSTLRRVFDVISQGRMQWAEMAPVYDRIFLGDHVYDFKAGRDNFIQGLQERFPEESDAITRYVDLIRTMSRMAPRFFAGQAMPPTLSRLYNLVRPLLVPKEFFKTTREVLEGLTSNQELISVLTGQWGDYGLPPKESAFLMHAMVAKHYLAGGAYPVGGSSSIARSIIPTIQSSGGEVFTYADVERILVENNRATGVQMKDGSKLYANQIVSNAGVLPTVNRLIPESLREIFGMDQWMTKVEHSSAHLCLYAGFDGTSEELGLDTTNLWIYPDGQHEANVTNFLNDPDQPFPLVYISFPSAKDPDWENRYPGKSTVEVVTVANKEWFERWQDTTWGQRGEDYEAFKEQFANRMLDILFQHRPQLKDRLVFHELSSPLSTQWFQKNEQGEIYGVEHYVNRFRKPFLHPVTPINGLYMTGADVMTAGVGGAVMGGVMATSAMLGLKGKQVLNLLKTYQVPNPELGADISESAKSREKKTEAVT</sequence>
<evidence type="ECO:0000256" key="2">
    <source>
        <dbReference type="ARBA" id="ARBA00022729"/>
    </source>
</evidence>
<dbReference type="Gene3D" id="3.50.50.60">
    <property type="entry name" value="FAD/NAD(P)-binding domain"/>
    <property type="match status" value="2"/>
</dbReference>
<reference evidence="7 8" key="1">
    <citation type="submission" date="2022-05" db="EMBL/GenBank/DDBJ databases">
        <authorList>
            <person name="Park J.-S."/>
        </authorList>
    </citation>
    <scope>NUCLEOTIDE SEQUENCE [LARGE SCALE GENOMIC DNA]</scope>
    <source>
        <strain evidence="7 8">2012CJ34-2</strain>
    </source>
</reference>
<dbReference type="RefSeq" id="WP_249698635.1">
    <property type="nucleotide sequence ID" value="NZ_JAMFLX010000006.1"/>
</dbReference>
<organism evidence="7 8">
    <name type="scientific">Parendozoicomonas callyspongiae</name>
    <dbReference type="NCBI Taxonomy" id="2942213"/>
    <lineage>
        <taxon>Bacteria</taxon>
        <taxon>Pseudomonadati</taxon>
        <taxon>Pseudomonadota</taxon>
        <taxon>Gammaproteobacteria</taxon>
        <taxon>Oceanospirillales</taxon>
        <taxon>Endozoicomonadaceae</taxon>
        <taxon>Parendozoicomonas</taxon>
    </lineage>
</organism>
<evidence type="ECO:0000313" key="7">
    <source>
        <dbReference type="EMBL" id="MCL6269585.1"/>
    </source>
</evidence>
<keyword evidence="5" id="KW-0520">NAD</keyword>
<keyword evidence="6" id="KW-0472">Membrane</keyword>
<dbReference type="SUPFAM" id="SSF51905">
    <property type="entry name" value="FAD/NAD(P)-binding domain"/>
    <property type="match status" value="1"/>
</dbReference>
<evidence type="ECO:0000256" key="6">
    <source>
        <dbReference type="SAM" id="Phobius"/>
    </source>
</evidence>
<dbReference type="Proteomes" id="UP001203338">
    <property type="component" value="Unassembled WGS sequence"/>
</dbReference>
<dbReference type="PANTHER" id="PTHR46091:SF3">
    <property type="entry name" value="AMINE OXIDASE DOMAIN-CONTAINING PROTEIN"/>
    <property type="match status" value="1"/>
</dbReference>
<keyword evidence="6" id="KW-1133">Transmembrane helix</keyword>
<keyword evidence="8" id="KW-1185">Reference proteome</keyword>
<dbReference type="EMBL" id="JAMFLX010000006">
    <property type="protein sequence ID" value="MCL6269585.1"/>
    <property type="molecule type" value="Genomic_DNA"/>
</dbReference>
<evidence type="ECO:0000256" key="4">
    <source>
        <dbReference type="ARBA" id="ARBA00022857"/>
    </source>
</evidence>
<dbReference type="Pfam" id="PF13450">
    <property type="entry name" value="NAD_binding_8"/>
    <property type="match status" value="1"/>
</dbReference>
<accession>A0ABT0PE00</accession>
<dbReference type="InterPro" id="IPR052206">
    <property type="entry name" value="Retinol_saturase"/>
</dbReference>
<evidence type="ECO:0000313" key="8">
    <source>
        <dbReference type="Proteomes" id="UP001203338"/>
    </source>
</evidence>
<feature type="transmembrane region" description="Helical" evidence="6">
    <location>
        <begin position="21"/>
        <end position="40"/>
    </location>
</feature>
<keyword evidence="1" id="KW-0285">Flavoprotein</keyword>
<keyword evidence="6" id="KW-0812">Transmembrane</keyword>
<protein>
    <submittedName>
        <fullName evidence="7">NAD(P)/FAD-dependent oxidoreductase</fullName>
    </submittedName>
</protein>
<keyword evidence="3" id="KW-0274">FAD</keyword>
<dbReference type="InterPro" id="IPR036188">
    <property type="entry name" value="FAD/NAD-bd_sf"/>
</dbReference>
<evidence type="ECO:0000256" key="5">
    <source>
        <dbReference type="ARBA" id="ARBA00023027"/>
    </source>
</evidence>
<keyword evidence="2" id="KW-0732">Signal</keyword>
<name>A0ABT0PE00_9GAMM</name>
<feature type="transmembrane region" description="Helical" evidence="6">
    <location>
        <begin position="501"/>
        <end position="523"/>
    </location>
</feature>
<evidence type="ECO:0000256" key="3">
    <source>
        <dbReference type="ARBA" id="ARBA00022827"/>
    </source>
</evidence>
<keyword evidence="4" id="KW-0521">NADP</keyword>